<evidence type="ECO:0000313" key="3">
    <source>
        <dbReference type="Proteomes" id="UP000250088"/>
    </source>
</evidence>
<feature type="region of interest" description="Disordered" evidence="1">
    <location>
        <begin position="672"/>
        <end position="705"/>
    </location>
</feature>
<feature type="compositionally biased region" description="Polar residues" evidence="1">
    <location>
        <begin position="243"/>
        <end position="254"/>
    </location>
</feature>
<sequence>MNGTEPIIDDRSQEEIYEALRQRARTYTETWDPESGDVGQTLVRIFSSFEADVWNRLNEVPEKHLLGFLDALDFDRRPPQAARVPLSFDVSRDLDRNVPIPGGTTAIAAPANGETQQFELPQEAGFEATPASLTDIVAVDPTADAIVDHDALLESEQTRLFDGELIQSHALYLENESALNVAAGSTFTVRIDSQSDPEPIFEETIWEYYGENEDGEHGWHRLERVVDDTPQSDDDSVKALQEQLQANSSTSANDSRTRDGVAEQRFRLPGEPTLQAVNGIEGRWLRCSLRDGTAVPTWTIRSISLQVTSNDRETDSETGLDPDMLLSNDVPIALDDDRLHPFGRVPHPPVTFFVACEEAFTKPGGTVELTFTPPAESESANPQDSSSLATGGRDGDDGVGATESDAIADTLPHLDEETNVNRGVLDGPPEVSWEYWNGNGWTRLDSVADETEALRHPGRVQFEVPSDIEPTTVAGHDNVWIRARLVSGTYDQPSIEDSDGPLSTSFTTRPDPPVYGDVIVEYEHLDLSFNTIVRQNNGAYSDDLTKREWSFDPFVSLPDDAQTVYFGFDRRLENGPISLFFVIDDATYPQQFDPGVQWEYCTVDNEPTWDQIDVRDQTAGLTERGIVMLTFPTPTTEAELFGRQRHWIRARLTKDEFRTHLDVEDEAVAFQSEGGEIGKGSVTDRDRETTTRARTDDSQSSIPANMTTEQTTLPPILSGLYPNTQWAHNKITVEDEILGSSNGSHEQSFACSHAPVIDIDLWVDALDTMSAGERRRLLNERPADVNREYDSRGELKAFWVRWNAVDDFLESGPQDRHYVINRTLGTVQFGDGDNGKIPQSGQDNIKATYTTGGGSDGNVGPWTITDLKSSIALVDTVTNPTAASGGTDVESTDTLVSRSTNRFRHRGRAVTPRDYEQVAKGEFPELARVSCVTDAENCITVYIVPDAQREKPVPSMELKHDVRQTLYERAPATLVSDTDRDIVVRGPSYSELSVQATVRASGVKSVSLLKSTIEDRLDEFIHPLTGNNGNGWEFGTLPSRKSLADVVTGVDAVEGVSNFDATITVNDERRSITDQQRVETLPKNTLVCHGPHELSVTTTED</sequence>
<evidence type="ECO:0000313" key="2">
    <source>
        <dbReference type="EMBL" id="ARS88999.1"/>
    </source>
</evidence>
<dbReference type="RefSeq" id="WP_086887382.1">
    <property type="nucleotide sequence ID" value="NZ_CP019893.1"/>
</dbReference>
<feature type="compositionally biased region" description="Basic and acidic residues" evidence="1">
    <location>
        <begin position="682"/>
        <end position="697"/>
    </location>
</feature>
<dbReference type="KEGG" id="naj:B1756_04015"/>
<dbReference type="AlphaFoldDB" id="A0A2Z2HPN5"/>
<feature type="region of interest" description="Disordered" evidence="1">
    <location>
        <begin position="243"/>
        <end position="267"/>
    </location>
</feature>
<reference evidence="3" key="1">
    <citation type="submission" date="2017-02" db="EMBL/GenBank/DDBJ databases">
        <title>Natronthermophilus aegyptiacus gen. nov.,sp. nov., an aerobic, extremely halophilic alkalithermophilic archaeon isolated from the athalassohaline Wadi An Natrun, Egypt.</title>
        <authorList>
            <person name="Zhao B."/>
        </authorList>
    </citation>
    <scope>NUCLEOTIDE SEQUENCE [LARGE SCALE GENOMIC DNA]</scope>
    <source>
        <strain evidence="3">JW/NM-HA 15</strain>
    </source>
</reference>
<name>A0A2Z2HPN5_9EURY</name>
<dbReference type="Proteomes" id="UP000250088">
    <property type="component" value="Chromosome"/>
</dbReference>
<dbReference type="GeneID" id="32893216"/>
<evidence type="ECO:0000256" key="1">
    <source>
        <dbReference type="SAM" id="MobiDB-lite"/>
    </source>
</evidence>
<proteinExistence type="predicted"/>
<organism evidence="2 3">
    <name type="scientific">Natrarchaeobaculum aegyptiacum</name>
    <dbReference type="NCBI Taxonomy" id="745377"/>
    <lineage>
        <taxon>Archaea</taxon>
        <taxon>Methanobacteriati</taxon>
        <taxon>Methanobacteriota</taxon>
        <taxon>Stenosarchaea group</taxon>
        <taxon>Halobacteria</taxon>
        <taxon>Halobacteriales</taxon>
        <taxon>Natrialbaceae</taxon>
        <taxon>Natrarchaeobaculum</taxon>
    </lineage>
</organism>
<accession>A0A2Z2HPN5</accession>
<protein>
    <submittedName>
        <fullName evidence="2">Phage baseplate protein</fullName>
    </submittedName>
</protein>
<feature type="compositionally biased region" description="Basic and acidic residues" evidence="1">
    <location>
        <begin position="255"/>
        <end position="267"/>
    </location>
</feature>
<dbReference type="OrthoDB" id="148404at2157"/>
<dbReference type="EMBL" id="CP019893">
    <property type="protein sequence ID" value="ARS88999.1"/>
    <property type="molecule type" value="Genomic_DNA"/>
</dbReference>
<keyword evidence="3" id="KW-1185">Reference proteome</keyword>
<gene>
    <name evidence="2" type="ORF">B1756_04015</name>
</gene>
<feature type="compositionally biased region" description="Polar residues" evidence="1">
    <location>
        <begin position="378"/>
        <end position="389"/>
    </location>
</feature>
<feature type="region of interest" description="Disordered" evidence="1">
    <location>
        <begin position="369"/>
        <end position="403"/>
    </location>
</feature>